<dbReference type="EMBL" id="BGZK01000569">
    <property type="protein sequence ID" value="GBP50631.1"/>
    <property type="molecule type" value="Genomic_DNA"/>
</dbReference>
<dbReference type="Proteomes" id="UP000299102">
    <property type="component" value="Unassembled WGS sequence"/>
</dbReference>
<organism evidence="1 2">
    <name type="scientific">Eumeta variegata</name>
    <name type="common">Bagworm moth</name>
    <name type="synonym">Eumeta japonica</name>
    <dbReference type="NCBI Taxonomy" id="151549"/>
    <lineage>
        <taxon>Eukaryota</taxon>
        <taxon>Metazoa</taxon>
        <taxon>Ecdysozoa</taxon>
        <taxon>Arthropoda</taxon>
        <taxon>Hexapoda</taxon>
        <taxon>Insecta</taxon>
        <taxon>Pterygota</taxon>
        <taxon>Neoptera</taxon>
        <taxon>Endopterygota</taxon>
        <taxon>Lepidoptera</taxon>
        <taxon>Glossata</taxon>
        <taxon>Ditrysia</taxon>
        <taxon>Tineoidea</taxon>
        <taxon>Psychidae</taxon>
        <taxon>Oiketicinae</taxon>
        <taxon>Eumeta</taxon>
    </lineage>
</organism>
<reference evidence="1 2" key="1">
    <citation type="journal article" date="2019" name="Commun. Biol.">
        <title>The bagworm genome reveals a unique fibroin gene that provides high tensile strength.</title>
        <authorList>
            <person name="Kono N."/>
            <person name="Nakamura H."/>
            <person name="Ohtoshi R."/>
            <person name="Tomita M."/>
            <person name="Numata K."/>
            <person name="Arakawa K."/>
        </authorList>
    </citation>
    <scope>NUCLEOTIDE SEQUENCE [LARGE SCALE GENOMIC DNA]</scope>
</reference>
<accession>A0A4C1WHH8</accession>
<keyword evidence="2" id="KW-1185">Reference proteome</keyword>
<name>A0A4C1WHH8_EUMVA</name>
<sequence length="111" mass="12443">MLKIIIHTSLRVASRQVVIAAHGRSQLPREVASALPAAWLGIRYLMERGWSDGPLRISLARKNSVLEAVTAHLSSVIVWYSPVAPAHFRATVKLTIAWLDHTLGHERKKYQ</sequence>
<evidence type="ECO:0000313" key="2">
    <source>
        <dbReference type="Proteomes" id="UP000299102"/>
    </source>
</evidence>
<comment type="caution">
    <text evidence="1">The sequence shown here is derived from an EMBL/GenBank/DDBJ whole genome shotgun (WGS) entry which is preliminary data.</text>
</comment>
<protein>
    <submittedName>
        <fullName evidence="1">Uncharacterized protein</fullName>
    </submittedName>
</protein>
<evidence type="ECO:0000313" key="1">
    <source>
        <dbReference type="EMBL" id="GBP50631.1"/>
    </source>
</evidence>
<gene>
    <name evidence="1" type="ORF">EVAR_28823_1</name>
</gene>
<dbReference type="AlphaFoldDB" id="A0A4C1WHH8"/>
<proteinExistence type="predicted"/>